<protein>
    <submittedName>
        <fullName evidence="1">10067_t:CDS:1</fullName>
    </submittedName>
</protein>
<feature type="non-terminal residue" evidence="1">
    <location>
        <position position="1"/>
    </location>
</feature>
<evidence type="ECO:0000313" key="2">
    <source>
        <dbReference type="Proteomes" id="UP000789759"/>
    </source>
</evidence>
<accession>A0A9N9K811</accession>
<dbReference type="EMBL" id="CAJVQA010043445">
    <property type="protein sequence ID" value="CAG8815771.1"/>
    <property type="molecule type" value="Genomic_DNA"/>
</dbReference>
<sequence>KLKKNNNNILEKINNNTDFDNLEDIKYAKVVNKIDDFMSSNDIIIDADLELVILIM</sequence>
<dbReference type="Proteomes" id="UP000789759">
    <property type="component" value="Unassembled WGS sequence"/>
</dbReference>
<name>A0A9N9K811_9GLOM</name>
<evidence type="ECO:0000313" key="1">
    <source>
        <dbReference type="EMBL" id="CAG8815771.1"/>
    </source>
</evidence>
<proteinExistence type="predicted"/>
<organism evidence="1 2">
    <name type="scientific">Cetraspora pellucida</name>
    <dbReference type="NCBI Taxonomy" id="1433469"/>
    <lineage>
        <taxon>Eukaryota</taxon>
        <taxon>Fungi</taxon>
        <taxon>Fungi incertae sedis</taxon>
        <taxon>Mucoromycota</taxon>
        <taxon>Glomeromycotina</taxon>
        <taxon>Glomeromycetes</taxon>
        <taxon>Diversisporales</taxon>
        <taxon>Gigasporaceae</taxon>
        <taxon>Cetraspora</taxon>
    </lineage>
</organism>
<comment type="caution">
    <text evidence="1">The sequence shown here is derived from an EMBL/GenBank/DDBJ whole genome shotgun (WGS) entry which is preliminary data.</text>
</comment>
<keyword evidence="2" id="KW-1185">Reference proteome</keyword>
<gene>
    <name evidence="1" type="ORF">CPELLU_LOCUS19176</name>
</gene>
<reference evidence="1" key="1">
    <citation type="submission" date="2021-06" db="EMBL/GenBank/DDBJ databases">
        <authorList>
            <person name="Kallberg Y."/>
            <person name="Tangrot J."/>
            <person name="Rosling A."/>
        </authorList>
    </citation>
    <scope>NUCLEOTIDE SEQUENCE</scope>
    <source>
        <strain evidence="1">FL966</strain>
    </source>
</reference>
<dbReference type="AlphaFoldDB" id="A0A9N9K811"/>